<dbReference type="GO" id="GO:0003677">
    <property type="term" value="F:DNA binding"/>
    <property type="evidence" value="ECO:0007669"/>
    <property type="project" value="UniProtKB-KW"/>
</dbReference>
<comment type="caution">
    <text evidence="5">The sequence shown here is derived from an EMBL/GenBank/DDBJ whole genome shotgun (WGS) entry which is preliminary data.</text>
</comment>
<accession>A0A967BEY6</accession>
<evidence type="ECO:0000313" key="5">
    <source>
        <dbReference type="EMBL" id="NHQ75683.1"/>
    </source>
</evidence>
<dbReference type="PANTHER" id="PTHR36511">
    <property type="entry name" value="MERR FAMILY BACTERIAL REGULATORY PROTEIN"/>
    <property type="match status" value="1"/>
</dbReference>
<dbReference type="InterPro" id="IPR010982">
    <property type="entry name" value="Lambda_DNA-bd_dom_sf"/>
</dbReference>
<dbReference type="SUPFAM" id="SSF47413">
    <property type="entry name" value="lambda repressor-like DNA-binding domains"/>
    <property type="match status" value="1"/>
</dbReference>
<dbReference type="Pfam" id="PF01381">
    <property type="entry name" value="HTH_3"/>
    <property type="match status" value="1"/>
</dbReference>
<dbReference type="Gene3D" id="1.10.260.40">
    <property type="entry name" value="lambda repressor-like DNA-binding domains"/>
    <property type="match status" value="1"/>
</dbReference>
<dbReference type="Proteomes" id="UP000639775">
    <property type="component" value="Unassembled WGS sequence"/>
</dbReference>
<dbReference type="InterPro" id="IPR001387">
    <property type="entry name" value="Cro/C1-type_HTH"/>
</dbReference>
<dbReference type="PROSITE" id="PS50943">
    <property type="entry name" value="HTH_CROC1"/>
    <property type="match status" value="1"/>
</dbReference>
<dbReference type="PANTHER" id="PTHR36511:SF3">
    <property type="entry name" value="ANTITOXIN HIGA-2"/>
    <property type="match status" value="1"/>
</dbReference>
<gene>
    <name evidence="5" type="ORF">HAT86_14610</name>
</gene>
<organism evidence="5 6">
    <name type="scientific">Roseovarius gahaiensis</name>
    <dbReference type="NCBI Taxonomy" id="2716691"/>
    <lineage>
        <taxon>Bacteria</taxon>
        <taxon>Pseudomonadati</taxon>
        <taxon>Pseudomonadota</taxon>
        <taxon>Alphaproteobacteria</taxon>
        <taxon>Rhodobacterales</taxon>
        <taxon>Roseobacteraceae</taxon>
        <taxon>Roseovarius</taxon>
    </lineage>
</organism>
<dbReference type="EMBL" id="JAAORB010000042">
    <property type="protein sequence ID" value="NHQ75683.1"/>
    <property type="molecule type" value="Genomic_DNA"/>
</dbReference>
<keyword evidence="1" id="KW-0805">Transcription regulation</keyword>
<evidence type="ECO:0000256" key="1">
    <source>
        <dbReference type="ARBA" id="ARBA00023015"/>
    </source>
</evidence>
<dbReference type="AlphaFoldDB" id="A0A967BEY6"/>
<dbReference type="CDD" id="cd00093">
    <property type="entry name" value="HTH_XRE"/>
    <property type="match status" value="1"/>
</dbReference>
<protein>
    <submittedName>
        <fullName evidence="5">Helix-turn-helix domain-containing protein</fullName>
    </submittedName>
</protein>
<name>A0A967BEY6_9RHOB</name>
<sequence length="100" mass="10909">MSEILENMHELAASLHKVGAMDDITMKAMKDLCLPEARKLDKDEVRSIRKKTRMSQPVFAAFLGVSSSAVAQWERGVKSPSGPAARLLDVIDRKGAEAVA</sequence>
<evidence type="ECO:0000313" key="6">
    <source>
        <dbReference type="Proteomes" id="UP000639775"/>
    </source>
</evidence>
<keyword evidence="3" id="KW-0804">Transcription</keyword>
<proteinExistence type="predicted"/>
<feature type="domain" description="HTH cro/C1-type" evidence="4">
    <location>
        <begin position="45"/>
        <end position="98"/>
    </location>
</feature>
<dbReference type="RefSeq" id="WP_167199434.1">
    <property type="nucleotide sequence ID" value="NZ_JAAORB010000042.1"/>
</dbReference>
<dbReference type="InterPro" id="IPR052359">
    <property type="entry name" value="HTH-type_reg/antitoxin"/>
</dbReference>
<evidence type="ECO:0000259" key="4">
    <source>
        <dbReference type="PROSITE" id="PS50943"/>
    </source>
</evidence>
<keyword evidence="2" id="KW-0238">DNA-binding</keyword>
<reference evidence="5" key="1">
    <citation type="submission" date="2020-03" db="EMBL/GenBank/DDBJ databases">
        <title>Roseovarius gahaiensis sp. nov., isolated from Gahai Saline Lake, China.</title>
        <authorList>
            <person name="Sun X."/>
        </authorList>
    </citation>
    <scope>NUCLEOTIDE SEQUENCE</scope>
    <source>
        <strain evidence="5">GH877</strain>
    </source>
</reference>
<keyword evidence="6" id="KW-1185">Reference proteome</keyword>
<evidence type="ECO:0000256" key="2">
    <source>
        <dbReference type="ARBA" id="ARBA00023125"/>
    </source>
</evidence>
<evidence type="ECO:0000256" key="3">
    <source>
        <dbReference type="ARBA" id="ARBA00023163"/>
    </source>
</evidence>